<feature type="transmembrane region" description="Helical" evidence="1">
    <location>
        <begin position="46"/>
        <end position="67"/>
    </location>
</feature>
<name>A0A9P6TCA2_9BASI</name>
<sequence length="103" mass="11315">MTRSFKADKQYSKSATVLGTPNLTRIKKDGAGKHSWGTSHDELSPFLSFSAFVLSLIIAFFQLLAFVKVSPTLTIVTSIALLLLTEVVRCKCCTAKTLGVREY</sequence>
<organism evidence="2 3">
    <name type="scientific">Cronartium quercuum f. sp. fusiforme G11</name>
    <dbReference type="NCBI Taxonomy" id="708437"/>
    <lineage>
        <taxon>Eukaryota</taxon>
        <taxon>Fungi</taxon>
        <taxon>Dikarya</taxon>
        <taxon>Basidiomycota</taxon>
        <taxon>Pucciniomycotina</taxon>
        <taxon>Pucciniomycetes</taxon>
        <taxon>Pucciniales</taxon>
        <taxon>Coleosporiaceae</taxon>
        <taxon>Cronartium</taxon>
    </lineage>
</organism>
<dbReference type="AlphaFoldDB" id="A0A9P6TCA2"/>
<reference evidence="2" key="1">
    <citation type="submission" date="2013-11" db="EMBL/GenBank/DDBJ databases">
        <title>Genome sequence of the fusiform rust pathogen reveals effectors for host alternation and coevolution with pine.</title>
        <authorList>
            <consortium name="DOE Joint Genome Institute"/>
            <person name="Smith K."/>
            <person name="Pendleton A."/>
            <person name="Kubisiak T."/>
            <person name="Anderson C."/>
            <person name="Salamov A."/>
            <person name="Aerts A."/>
            <person name="Riley R."/>
            <person name="Clum A."/>
            <person name="Lindquist E."/>
            <person name="Ence D."/>
            <person name="Campbell M."/>
            <person name="Kronenberg Z."/>
            <person name="Feau N."/>
            <person name="Dhillon B."/>
            <person name="Hamelin R."/>
            <person name="Burleigh J."/>
            <person name="Smith J."/>
            <person name="Yandell M."/>
            <person name="Nelson C."/>
            <person name="Grigoriev I."/>
            <person name="Davis J."/>
        </authorList>
    </citation>
    <scope>NUCLEOTIDE SEQUENCE</scope>
    <source>
        <strain evidence="2">G11</strain>
    </source>
</reference>
<keyword evidence="1" id="KW-1133">Transmembrane helix</keyword>
<dbReference type="EMBL" id="MU167276">
    <property type="protein sequence ID" value="KAG0145433.1"/>
    <property type="molecule type" value="Genomic_DNA"/>
</dbReference>
<keyword evidence="3" id="KW-1185">Reference proteome</keyword>
<keyword evidence="1" id="KW-0472">Membrane</keyword>
<proteinExistence type="predicted"/>
<accession>A0A9P6TCA2</accession>
<gene>
    <name evidence="2" type="ORF">CROQUDRAFT_671729</name>
</gene>
<comment type="caution">
    <text evidence="2">The sequence shown here is derived from an EMBL/GenBank/DDBJ whole genome shotgun (WGS) entry which is preliminary data.</text>
</comment>
<protein>
    <submittedName>
        <fullName evidence="2">Uncharacterized protein</fullName>
    </submittedName>
</protein>
<evidence type="ECO:0000256" key="1">
    <source>
        <dbReference type="SAM" id="Phobius"/>
    </source>
</evidence>
<dbReference type="Proteomes" id="UP000886653">
    <property type="component" value="Unassembled WGS sequence"/>
</dbReference>
<keyword evidence="1" id="KW-0812">Transmembrane</keyword>
<evidence type="ECO:0000313" key="2">
    <source>
        <dbReference type="EMBL" id="KAG0145433.1"/>
    </source>
</evidence>
<evidence type="ECO:0000313" key="3">
    <source>
        <dbReference type="Proteomes" id="UP000886653"/>
    </source>
</evidence>